<sequence length="276" mass="32185">MMNKSLIEWCDFTWNPVTGCRHGCLYCYAAKQANRFSGNVLINKTSEQLRKEWDERGTRWVLEKPFKNEIGKVTPFPVKFEPMFREYCLPMPAQKKKPAIIFVVSMGDLFGEWVPDEWIRRVFGAAQAAPWHTYLFLTKNPQRYIQLAEAGKLPQQKNFWYGTTVTRPDQQYAWFEPGTYNWFLSIEPIQEDFTFDASWVIRSETKGTYAPPWIIVGAETGQQKNKTIPQAEWVQHILEFSQAHGSKVFLKNNLAPYFTGELVQDFPFSYPPKNLG</sequence>
<name>A0A8S5U6W4_9CAUD</name>
<dbReference type="EMBL" id="BK016023">
    <property type="protein sequence ID" value="DAF90170.1"/>
    <property type="molecule type" value="Genomic_DNA"/>
</dbReference>
<organism evidence="1">
    <name type="scientific">Myoviridae sp. ct3Oc10</name>
    <dbReference type="NCBI Taxonomy" id="2825025"/>
    <lineage>
        <taxon>Viruses</taxon>
        <taxon>Duplodnaviria</taxon>
        <taxon>Heunggongvirae</taxon>
        <taxon>Uroviricota</taxon>
        <taxon>Caudoviricetes</taxon>
    </lineage>
</organism>
<dbReference type="Pfam" id="PF07505">
    <property type="entry name" value="DUF5131"/>
    <property type="match status" value="1"/>
</dbReference>
<dbReference type="InterPro" id="IPR011101">
    <property type="entry name" value="DUF5131"/>
</dbReference>
<evidence type="ECO:0000313" key="1">
    <source>
        <dbReference type="EMBL" id="DAF90170.1"/>
    </source>
</evidence>
<reference evidence="1" key="1">
    <citation type="journal article" date="2021" name="Proc. Natl. Acad. Sci. U.S.A.">
        <title>A Catalog of Tens of Thousands of Viruses from Human Metagenomes Reveals Hidden Associations with Chronic Diseases.</title>
        <authorList>
            <person name="Tisza M.J."/>
            <person name="Buck C.B."/>
        </authorList>
    </citation>
    <scope>NUCLEOTIDE SEQUENCE</scope>
    <source>
        <strain evidence="1">Ct3Oc10</strain>
    </source>
</reference>
<proteinExistence type="predicted"/>
<protein>
    <recommendedName>
        <fullName evidence="2">DUF5131 family protein</fullName>
    </recommendedName>
</protein>
<evidence type="ECO:0008006" key="2">
    <source>
        <dbReference type="Google" id="ProtNLM"/>
    </source>
</evidence>
<accession>A0A8S5U6W4</accession>